<dbReference type="Gene3D" id="1.10.1540.10">
    <property type="entry name" value="BEACH domain"/>
    <property type="match status" value="1"/>
</dbReference>
<dbReference type="InterPro" id="IPR036372">
    <property type="entry name" value="BEACH_dom_sf"/>
</dbReference>
<feature type="compositionally biased region" description="Polar residues" evidence="1">
    <location>
        <begin position="617"/>
        <end position="629"/>
    </location>
</feature>
<dbReference type="InterPro" id="IPR057496">
    <property type="entry name" value="FAN-like_PH"/>
</dbReference>
<accession>A0ABQ0D911</accession>
<dbReference type="PANTHER" id="PTHR13743:SF123">
    <property type="entry name" value="PROTEIN FAN"/>
    <property type="match status" value="1"/>
</dbReference>
<evidence type="ECO:0000259" key="3">
    <source>
        <dbReference type="PROSITE" id="PS51783"/>
    </source>
</evidence>
<dbReference type="InterPro" id="IPR023362">
    <property type="entry name" value="PH-BEACH_dom"/>
</dbReference>
<evidence type="ECO:0008006" key="6">
    <source>
        <dbReference type="Google" id="ProtNLM"/>
    </source>
</evidence>
<dbReference type="Proteomes" id="UP001628156">
    <property type="component" value="Unassembled WGS sequence"/>
</dbReference>
<proteinExistence type="predicted"/>
<dbReference type="SUPFAM" id="SSF50729">
    <property type="entry name" value="PH domain-like"/>
    <property type="match status" value="1"/>
</dbReference>
<feature type="compositionally biased region" description="Low complexity" evidence="1">
    <location>
        <begin position="636"/>
        <end position="649"/>
    </location>
</feature>
<evidence type="ECO:0000256" key="1">
    <source>
        <dbReference type="SAM" id="MobiDB-lite"/>
    </source>
</evidence>
<dbReference type="InterPro" id="IPR011993">
    <property type="entry name" value="PH-like_dom_sf"/>
</dbReference>
<dbReference type="Gene3D" id="2.30.29.30">
    <property type="entry name" value="Pleckstrin-homology domain (PH domain)/Phosphotyrosine-binding domain (PTB)"/>
    <property type="match status" value="1"/>
</dbReference>
<dbReference type="CDD" id="cd06071">
    <property type="entry name" value="Beach"/>
    <property type="match status" value="1"/>
</dbReference>
<evidence type="ECO:0000313" key="5">
    <source>
        <dbReference type="Proteomes" id="UP001628156"/>
    </source>
</evidence>
<name>A0ABQ0D911_9EUKA</name>
<dbReference type="PANTHER" id="PTHR13743">
    <property type="entry name" value="BEIGE/BEACH-RELATED"/>
    <property type="match status" value="1"/>
</dbReference>
<evidence type="ECO:0000259" key="2">
    <source>
        <dbReference type="PROSITE" id="PS50197"/>
    </source>
</evidence>
<sequence length="649" mass="76082">MRRNTLKNYGFIKPKSRFNLLLLEPGEQYLNDCACTYIDNNRQREITGTLKICSFSIFFASNEQSFPIRRIKYSDISSISRLNNNDIIIVRSNKYTDMKEDNILKPYTLNEEEKEHKIELKYVNFEEIYQLINRMYKLILNGDKEDIYEYSKEYIHSRLNTLQPNMSMFKKVDEKILENCFATQILPLMEIAGRFILTQYSFYFIPYVEESIVTKSGVLSDVVYLFRRRYIMQHNGLEFFFQKSSTFIVFETKEERDKIEEIIYKSSKIKIKADDGSQFNEMINKWKKREITNYEYLIYLNFIAGRSYNDLTQYPIFPWVLSNYSSSSIDLNDSLNYRDLSKPIGALNQERLEKLRERMLEMSPPLFLYGTHYSTPAYVVFFLVRLVPEFMLHLQSGVFDKPDRIFSSIDECWKGVLSHTSDVKELVPEFYSNVNFLNNKEHVYFGFRTTQDLIDDVKLPNWASSPQQFSQIMKDALESDYVSENLNKWIDLIFGYLQRPPAAFDADNVFYPATYENDFTDSTTSGFKDQIREFGQTPAQLFQIPSPERNSSLQINYPLPPIQAIDLNDSFDSTPLSIIDFKCSTTPKTRQVIEIKGLDKPLILESVNIDLDEPKQFSHSSTSTKSQQPEQHKPTSGFFSFKGLFSGKK</sequence>
<feature type="domain" description="BEACH-type PH" evidence="3">
    <location>
        <begin position="171"/>
        <end position="264"/>
    </location>
</feature>
<dbReference type="SMART" id="SM01026">
    <property type="entry name" value="Beach"/>
    <property type="match status" value="1"/>
</dbReference>
<dbReference type="Pfam" id="PF25400">
    <property type="entry name" value="PH_FAN"/>
    <property type="match status" value="1"/>
</dbReference>
<dbReference type="Pfam" id="PF02138">
    <property type="entry name" value="Beach"/>
    <property type="match status" value="1"/>
</dbReference>
<evidence type="ECO:0000313" key="4">
    <source>
        <dbReference type="EMBL" id="GAB1219167.1"/>
    </source>
</evidence>
<reference evidence="4 5" key="1">
    <citation type="journal article" date="2019" name="PLoS Negl. Trop. Dis.">
        <title>Whole genome sequencing of Entamoeba nuttalli reveals mammalian host-related molecular signatures and a novel octapeptide-repeat surface protein.</title>
        <authorList>
            <person name="Tanaka M."/>
            <person name="Makiuchi T."/>
            <person name="Komiyama T."/>
            <person name="Shiina T."/>
            <person name="Osaki K."/>
            <person name="Tachibana H."/>
        </authorList>
    </citation>
    <scope>NUCLEOTIDE SEQUENCE [LARGE SCALE GENOMIC DNA]</scope>
    <source>
        <strain evidence="4 5">P19-061405</strain>
    </source>
</reference>
<organism evidence="4 5">
    <name type="scientific">Entamoeba nuttalli</name>
    <dbReference type="NCBI Taxonomy" id="412467"/>
    <lineage>
        <taxon>Eukaryota</taxon>
        <taxon>Amoebozoa</taxon>
        <taxon>Evosea</taxon>
        <taxon>Archamoebae</taxon>
        <taxon>Mastigamoebida</taxon>
        <taxon>Entamoebidae</taxon>
        <taxon>Entamoeba</taxon>
    </lineage>
</organism>
<feature type="domain" description="BEACH" evidence="2">
    <location>
        <begin position="271"/>
        <end position="549"/>
    </location>
</feature>
<dbReference type="InterPro" id="IPR000409">
    <property type="entry name" value="BEACH_dom"/>
</dbReference>
<feature type="region of interest" description="Disordered" evidence="1">
    <location>
        <begin position="614"/>
        <end position="649"/>
    </location>
</feature>
<gene>
    <name evidence="4" type="ORF">ENUP19_0017G0003</name>
</gene>
<dbReference type="SUPFAM" id="SSF81837">
    <property type="entry name" value="BEACH domain"/>
    <property type="match status" value="1"/>
</dbReference>
<dbReference type="InterPro" id="IPR050865">
    <property type="entry name" value="BEACH_Domain"/>
</dbReference>
<dbReference type="EMBL" id="BAAFRS010000017">
    <property type="protein sequence ID" value="GAB1219167.1"/>
    <property type="molecule type" value="Genomic_DNA"/>
</dbReference>
<keyword evidence="5" id="KW-1185">Reference proteome</keyword>
<protein>
    <recommendedName>
        <fullName evidence="6">Beige/BEACH domain containing protein</fullName>
    </recommendedName>
</protein>
<dbReference type="PROSITE" id="PS51783">
    <property type="entry name" value="PH_BEACH"/>
    <property type="match status" value="1"/>
</dbReference>
<dbReference type="PROSITE" id="PS50197">
    <property type="entry name" value="BEACH"/>
    <property type="match status" value="1"/>
</dbReference>
<comment type="caution">
    <text evidence="4">The sequence shown here is derived from an EMBL/GenBank/DDBJ whole genome shotgun (WGS) entry which is preliminary data.</text>
</comment>